<dbReference type="InterPro" id="IPR011051">
    <property type="entry name" value="RmlC_Cupin_sf"/>
</dbReference>
<dbReference type="SUPFAM" id="SSF51182">
    <property type="entry name" value="RmlC-like cupins"/>
    <property type="match status" value="1"/>
</dbReference>
<dbReference type="PANTHER" id="PTHR36440">
    <property type="entry name" value="PUTATIVE (AFU_ORTHOLOGUE AFUA_8G07350)-RELATED"/>
    <property type="match status" value="1"/>
</dbReference>
<accession>A0ABP8GE03</accession>
<keyword evidence="3" id="KW-1185">Reference proteome</keyword>
<dbReference type="InterPro" id="IPR013096">
    <property type="entry name" value="Cupin_2"/>
</dbReference>
<evidence type="ECO:0000313" key="3">
    <source>
        <dbReference type="Proteomes" id="UP001500582"/>
    </source>
</evidence>
<evidence type="ECO:0000259" key="1">
    <source>
        <dbReference type="Pfam" id="PF07883"/>
    </source>
</evidence>
<dbReference type="PANTHER" id="PTHR36440:SF1">
    <property type="entry name" value="PUTATIVE (AFU_ORTHOLOGUE AFUA_8G07350)-RELATED"/>
    <property type="match status" value="1"/>
</dbReference>
<gene>
    <name evidence="2" type="ORF">GCM10023149_23050</name>
</gene>
<dbReference type="Pfam" id="PF07883">
    <property type="entry name" value="Cupin_2"/>
    <property type="match status" value="1"/>
</dbReference>
<name>A0ABP8GE03_9SPHI</name>
<dbReference type="EMBL" id="BAABFT010000005">
    <property type="protein sequence ID" value="GAA4322602.1"/>
    <property type="molecule type" value="Genomic_DNA"/>
</dbReference>
<evidence type="ECO:0000313" key="2">
    <source>
        <dbReference type="EMBL" id="GAA4322602.1"/>
    </source>
</evidence>
<dbReference type="Proteomes" id="UP001500582">
    <property type="component" value="Unassembled WGS sequence"/>
</dbReference>
<dbReference type="InterPro" id="IPR014710">
    <property type="entry name" value="RmlC-like_jellyroll"/>
</dbReference>
<sequence length="166" mass="18466">MHTQPDLTAMEPGKQFIVFGHFFNMLVTGDETDGRYFIYEDVTPPGAGPPPHTHPDEELFYIIEGDYEFILNDLSKPFKVAPGKLVKIPANAVHCFKNVGTTPGRTITMLLPGELEQYYRAVGTQVFDANQIPDLSKTPDYANMDLSKAFALAPEHNVHFVVPEGV</sequence>
<reference evidence="3" key="1">
    <citation type="journal article" date="2019" name="Int. J. Syst. Evol. Microbiol.">
        <title>The Global Catalogue of Microorganisms (GCM) 10K type strain sequencing project: providing services to taxonomists for standard genome sequencing and annotation.</title>
        <authorList>
            <consortium name="The Broad Institute Genomics Platform"/>
            <consortium name="The Broad Institute Genome Sequencing Center for Infectious Disease"/>
            <person name="Wu L."/>
            <person name="Ma J."/>
        </authorList>
    </citation>
    <scope>NUCLEOTIDE SEQUENCE [LARGE SCALE GENOMIC DNA]</scope>
    <source>
        <strain evidence="3">JCM 17705</strain>
    </source>
</reference>
<dbReference type="Gene3D" id="2.60.120.10">
    <property type="entry name" value="Jelly Rolls"/>
    <property type="match status" value="1"/>
</dbReference>
<feature type="domain" description="Cupin type-2" evidence="1">
    <location>
        <begin position="44"/>
        <end position="107"/>
    </location>
</feature>
<dbReference type="RefSeq" id="WP_345211222.1">
    <property type="nucleotide sequence ID" value="NZ_BAABFT010000005.1"/>
</dbReference>
<comment type="caution">
    <text evidence="2">The sequence shown here is derived from an EMBL/GenBank/DDBJ whole genome shotgun (WGS) entry which is preliminary data.</text>
</comment>
<protein>
    <recommendedName>
        <fullName evidence="1">Cupin type-2 domain-containing protein</fullName>
    </recommendedName>
</protein>
<proteinExistence type="predicted"/>
<dbReference type="InterPro" id="IPR053146">
    <property type="entry name" value="QDO-like"/>
</dbReference>
<organism evidence="2 3">
    <name type="scientific">Mucilaginibacter gynuensis</name>
    <dbReference type="NCBI Taxonomy" id="1302236"/>
    <lineage>
        <taxon>Bacteria</taxon>
        <taxon>Pseudomonadati</taxon>
        <taxon>Bacteroidota</taxon>
        <taxon>Sphingobacteriia</taxon>
        <taxon>Sphingobacteriales</taxon>
        <taxon>Sphingobacteriaceae</taxon>
        <taxon>Mucilaginibacter</taxon>
    </lineage>
</organism>